<dbReference type="InterPro" id="IPR013083">
    <property type="entry name" value="Znf_RING/FYVE/PHD"/>
</dbReference>
<organism evidence="7 8">
    <name type="scientific">Stentor coeruleus</name>
    <dbReference type="NCBI Taxonomy" id="5963"/>
    <lineage>
        <taxon>Eukaryota</taxon>
        <taxon>Sar</taxon>
        <taxon>Alveolata</taxon>
        <taxon>Ciliophora</taxon>
        <taxon>Postciliodesmatophora</taxon>
        <taxon>Heterotrichea</taxon>
        <taxon>Heterotrichida</taxon>
        <taxon>Stentoridae</taxon>
        <taxon>Stentor</taxon>
    </lineage>
</organism>
<keyword evidence="1" id="KW-0479">Metal-binding</keyword>
<dbReference type="AlphaFoldDB" id="A0A1R2C4C3"/>
<dbReference type="InterPro" id="IPR011011">
    <property type="entry name" value="Znf_FYVE_PHD"/>
</dbReference>
<evidence type="ECO:0000313" key="8">
    <source>
        <dbReference type="Proteomes" id="UP000187209"/>
    </source>
</evidence>
<evidence type="ECO:0000256" key="5">
    <source>
        <dbReference type="SAM" id="Coils"/>
    </source>
</evidence>
<reference evidence="7 8" key="1">
    <citation type="submission" date="2016-11" db="EMBL/GenBank/DDBJ databases">
        <title>The macronuclear genome of Stentor coeruleus: a giant cell with tiny introns.</title>
        <authorList>
            <person name="Slabodnick M."/>
            <person name="Ruby J.G."/>
            <person name="Reiff S.B."/>
            <person name="Swart E.C."/>
            <person name="Gosai S."/>
            <person name="Prabakaran S."/>
            <person name="Witkowska E."/>
            <person name="Larue G.E."/>
            <person name="Fisher S."/>
            <person name="Freeman R.M."/>
            <person name="Gunawardena J."/>
            <person name="Chu W."/>
            <person name="Stover N.A."/>
            <person name="Gregory B.D."/>
            <person name="Nowacki M."/>
            <person name="Derisi J."/>
            <person name="Roy S.W."/>
            <person name="Marshall W.F."/>
            <person name="Sood P."/>
        </authorList>
    </citation>
    <scope>NUCLEOTIDE SEQUENCE [LARGE SCALE GENOMIC DNA]</scope>
    <source>
        <strain evidence="7">WM001</strain>
    </source>
</reference>
<evidence type="ECO:0000256" key="1">
    <source>
        <dbReference type="ARBA" id="ARBA00022723"/>
    </source>
</evidence>
<dbReference type="SUPFAM" id="SSF57903">
    <property type="entry name" value="FYVE/PHD zinc finger"/>
    <property type="match status" value="1"/>
</dbReference>
<accession>A0A1R2C4C3</accession>
<dbReference type="OrthoDB" id="326378at2759"/>
<keyword evidence="2 4" id="KW-0863">Zinc-finger</keyword>
<evidence type="ECO:0000313" key="7">
    <source>
        <dbReference type="EMBL" id="OMJ83821.1"/>
    </source>
</evidence>
<evidence type="ECO:0000256" key="2">
    <source>
        <dbReference type="ARBA" id="ARBA00022771"/>
    </source>
</evidence>
<proteinExistence type="predicted"/>
<dbReference type="InterPro" id="IPR017455">
    <property type="entry name" value="Znf_FYVE-rel"/>
</dbReference>
<sequence length="395" mass="46420">MSSFQDDEFFMDALSARGSVAIEPTEPDVKFPLAANRDLYLNDSSCFVCERNFTNVGIAISKKDHCRFCYRGACMQCLGFYYYHSENHRLEKMCSTCHNKLYTMNEHFTNEIRQLRLERIQLKQEIDLAFKQKERVTKERQIAEAELDDAKKHMILSVDEKEKIIKELKDKKLKLQSQEEEYNNLMENLISESSLLNAKYHDIKDHYDEVKKKEDKEENMINKLKEKYNQVLLKKIALANQKNSGNAIDDQALIRVDAMKEEIDAIERKITDVNKKNRKLERKLKKKEQEKDLNEEKINEMQEKLSEKRSVVVEDKMSHDEEMRLKELKKELNSAEESINTLKERLRISKKSTKSQAEAIPVNHYEANKLLMDVEDNKKGKGEDEKTECCKCVVV</sequence>
<dbReference type="EMBL" id="MPUH01000290">
    <property type="protein sequence ID" value="OMJ83821.1"/>
    <property type="molecule type" value="Genomic_DNA"/>
</dbReference>
<evidence type="ECO:0000256" key="4">
    <source>
        <dbReference type="PROSITE-ProRule" id="PRU00091"/>
    </source>
</evidence>
<protein>
    <recommendedName>
        <fullName evidence="6">FYVE-type domain-containing protein</fullName>
    </recommendedName>
</protein>
<keyword evidence="5" id="KW-0175">Coiled coil</keyword>
<comment type="caution">
    <text evidence="7">The sequence shown here is derived from an EMBL/GenBank/DDBJ whole genome shotgun (WGS) entry which is preliminary data.</text>
</comment>
<feature type="domain" description="FYVE-type" evidence="6">
    <location>
        <begin position="40"/>
        <end position="102"/>
    </location>
</feature>
<dbReference type="Proteomes" id="UP000187209">
    <property type="component" value="Unassembled WGS sequence"/>
</dbReference>
<dbReference type="PROSITE" id="PS50178">
    <property type="entry name" value="ZF_FYVE"/>
    <property type="match status" value="1"/>
</dbReference>
<dbReference type="Gene3D" id="3.30.40.10">
    <property type="entry name" value="Zinc/RING finger domain, C3HC4 (zinc finger)"/>
    <property type="match status" value="1"/>
</dbReference>
<feature type="coiled-coil region" evidence="5">
    <location>
        <begin position="105"/>
        <end position="352"/>
    </location>
</feature>
<dbReference type="GO" id="GO:0008270">
    <property type="term" value="F:zinc ion binding"/>
    <property type="evidence" value="ECO:0007669"/>
    <property type="project" value="UniProtKB-KW"/>
</dbReference>
<gene>
    <name evidence="7" type="ORF">SteCoe_15174</name>
</gene>
<evidence type="ECO:0000256" key="3">
    <source>
        <dbReference type="ARBA" id="ARBA00022833"/>
    </source>
</evidence>
<name>A0A1R2C4C3_9CILI</name>
<keyword evidence="3" id="KW-0862">Zinc</keyword>
<keyword evidence="8" id="KW-1185">Reference proteome</keyword>
<evidence type="ECO:0000259" key="6">
    <source>
        <dbReference type="PROSITE" id="PS50178"/>
    </source>
</evidence>